<reference evidence="2 3" key="1">
    <citation type="journal article" date="2015" name="Genome Announc.">
        <title>Expanding the biotechnology potential of lactobacilli through comparative genomics of 213 strains and associated genera.</title>
        <authorList>
            <person name="Sun Z."/>
            <person name="Harris H.M."/>
            <person name="McCann A."/>
            <person name="Guo C."/>
            <person name="Argimon S."/>
            <person name="Zhang W."/>
            <person name="Yang X."/>
            <person name="Jeffery I.B."/>
            <person name="Cooney J.C."/>
            <person name="Kagawa T.F."/>
            <person name="Liu W."/>
            <person name="Song Y."/>
            <person name="Salvetti E."/>
            <person name="Wrobel A."/>
            <person name="Rasinkangas P."/>
            <person name="Parkhill J."/>
            <person name="Rea M.C."/>
            <person name="O'Sullivan O."/>
            <person name="Ritari J."/>
            <person name="Douillard F.P."/>
            <person name="Paul Ross R."/>
            <person name="Yang R."/>
            <person name="Briner A.E."/>
            <person name="Felis G.E."/>
            <person name="de Vos W.M."/>
            <person name="Barrangou R."/>
            <person name="Klaenhammer T.R."/>
            <person name="Caufield P.W."/>
            <person name="Cui Y."/>
            <person name="Zhang H."/>
            <person name="O'Toole P.W."/>
        </authorList>
    </citation>
    <scope>NUCLEOTIDE SEQUENCE [LARGE SCALE GENOMIC DNA]</scope>
    <source>
        <strain evidence="2 3">DSM 20190</strain>
    </source>
</reference>
<dbReference type="Pfam" id="PF11694">
    <property type="entry name" value="DUF3290"/>
    <property type="match status" value="1"/>
</dbReference>
<evidence type="ECO:0000256" key="1">
    <source>
        <dbReference type="SAM" id="Phobius"/>
    </source>
</evidence>
<keyword evidence="3" id="KW-1185">Reference proteome</keyword>
<dbReference type="InParanoid" id="A0A0R2G7M9"/>
<dbReference type="RefSeq" id="WP_022791259.1">
    <property type="nucleotide sequence ID" value="NZ_ATUU01000001.1"/>
</dbReference>
<dbReference type="InterPro" id="IPR021707">
    <property type="entry name" value="DUF3290"/>
</dbReference>
<dbReference type="EMBL" id="JQAX01000001">
    <property type="protein sequence ID" value="KRN33244.1"/>
    <property type="molecule type" value="Genomic_DNA"/>
</dbReference>
<dbReference type="STRING" id="1123500.GCA_000420365_00460"/>
<gene>
    <name evidence="2" type="ORF">IV68_GL000042</name>
</gene>
<evidence type="ECO:0000313" key="2">
    <source>
        <dbReference type="EMBL" id="KRN33244.1"/>
    </source>
</evidence>
<comment type="caution">
    <text evidence="2">The sequence shown here is derived from an EMBL/GenBank/DDBJ whole genome shotgun (WGS) entry which is preliminary data.</text>
</comment>
<dbReference type="eggNOG" id="ENOG5032ZGB">
    <property type="taxonomic scope" value="Bacteria"/>
</dbReference>
<proteinExistence type="predicted"/>
<protein>
    <recommendedName>
        <fullName evidence="4">DUF3290 domain-containing protein</fullName>
    </recommendedName>
</protein>
<accession>A0A0R2G7M9</accession>
<keyword evidence="1" id="KW-1133">Transmembrane helix</keyword>
<dbReference type="OrthoDB" id="3232508at2"/>
<evidence type="ECO:0000313" key="3">
    <source>
        <dbReference type="Proteomes" id="UP000051296"/>
    </source>
</evidence>
<feature type="transmembrane region" description="Helical" evidence="1">
    <location>
        <begin position="20"/>
        <end position="39"/>
    </location>
</feature>
<dbReference type="AlphaFoldDB" id="A0A0R2G7M9"/>
<keyword evidence="1" id="KW-0472">Membrane</keyword>
<sequence length="148" mass="16796">MTFYTIKSLGDSYNVTQMVGLLLTIGFIVAVGVIMTLYYRHHHDSKYRDIGIMLVLVVLFLVGLQIQQFDGLKRQQSQRGQVAQVLRSFAKEKGVPVSQVSVNTTQMQPTMIVRNGSHYYQLDFAGDNHTYTMKTTYLVLAKSDIKVK</sequence>
<name>A0A0R2G7M9_9LACO</name>
<keyword evidence="1" id="KW-0812">Transmembrane</keyword>
<feature type="transmembrane region" description="Helical" evidence="1">
    <location>
        <begin position="51"/>
        <end position="69"/>
    </location>
</feature>
<organism evidence="2 3">
    <name type="scientific">Weissella halotolerans DSM 20190</name>
    <dbReference type="NCBI Taxonomy" id="1123500"/>
    <lineage>
        <taxon>Bacteria</taxon>
        <taxon>Bacillati</taxon>
        <taxon>Bacillota</taxon>
        <taxon>Bacilli</taxon>
        <taxon>Lactobacillales</taxon>
        <taxon>Lactobacillaceae</taxon>
        <taxon>Weissella</taxon>
    </lineage>
</organism>
<evidence type="ECO:0008006" key="4">
    <source>
        <dbReference type="Google" id="ProtNLM"/>
    </source>
</evidence>
<dbReference type="PATRIC" id="fig|1123500.6.peg.41"/>
<dbReference type="Proteomes" id="UP000051296">
    <property type="component" value="Unassembled WGS sequence"/>
</dbReference>